<feature type="region of interest" description="Disordered" evidence="1">
    <location>
        <begin position="28"/>
        <end position="50"/>
    </location>
</feature>
<protein>
    <submittedName>
        <fullName evidence="2">Uncharacterized protein</fullName>
    </submittedName>
</protein>
<evidence type="ECO:0000313" key="2">
    <source>
        <dbReference type="EMBL" id="KAJ9601203.1"/>
    </source>
</evidence>
<dbReference type="AlphaFoldDB" id="A0AAD8ALA7"/>
<evidence type="ECO:0000313" key="3">
    <source>
        <dbReference type="Proteomes" id="UP001233999"/>
    </source>
</evidence>
<proteinExistence type="predicted"/>
<sequence length="114" mass="12840">MEQMLSSSWQIPGKLLRLATRKFPVTDCQSLPSTSADHPPSSSGRPSKSFEECCEKTKMRKLGEFVPSTSLEEISTAAEMKLRDKGKKKTLLQESKNYPLHHEAPELKRIDGCF</sequence>
<reference evidence="2" key="2">
    <citation type="submission" date="2023-05" db="EMBL/GenBank/DDBJ databases">
        <authorList>
            <person name="Fouks B."/>
        </authorList>
    </citation>
    <scope>NUCLEOTIDE SEQUENCE</scope>
    <source>
        <strain evidence="2">Stay&amp;Tobe</strain>
        <tissue evidence="2">Testes</tissue>
    </source>
</reference>
<keyword evidence="3" id="KW-1185">Reference proteome</keyword>
<name>A0AAD8ALA7_DIPPU</name>
<evidence type="ECO:0000256" key="1">
    <source>
        <dbReference type="SAM" id="MobiDB-lite"/>
    </source>
</evidence>
<reference evidence="2" key="1">
    <citation type="journal article" date="2023" name="IScience">
        <title>Live-bearing cockroach genome reveals convergent evolutionary mechanisms linked to viviparity in insects and beyond.</title>
        <authorList>
            <person name="Fouks B."/>
            <person name="Harrison M.C."/>
            <person name="Mikhailova A.A."/>
            <person name="Marchal E."/>
            <person name="English S."/>
            <person name="Carruthers M."/>
            <person name="Jennings E.C."/>
            <person name="Chiamaka E.L."/>
            <person name="Frigard R.A."/>
            <person name="Pippel M."/>
            <person name="Attardo G.M."/>
            <person name="Benoit J.B."/>
            <person name="Bornberg-Bauer E."/>
            <person name="Tobe S.S."/>
        </authorList>
    </citation>
    <scope>NUCLEOTIDE SEQUENCE</scope>
    <source>
        <strain evidence="2">Stay&amp;Tobe</strain>
    </source>
</reference>
<comment type="caution">
    <text evidence="2">The sequence shown here is derived from an EMBL/GenBank/DDBJ whole genome shotgun (WGS) entry which is preliminary data.</text>
</comment>
<dbReference type="Proteomes" id="UP001233999">
    <property type="component" value="Unassembled WGS sequence"/>
</dbReference>
<organism evidence="2 3">
    <name type="scientific">Diploptera punctata</name>
    <name type="common">Pacific beetle cockroach</name>
    <dbReference type="NCBI Taxonomy" id="6984"/>
    <lineage>
        <taxon>Eukaryota</taxon>
        <taxon>Metazoa</taxon>
        <taxon>Ecdysozoa</taxon>
        <taxon>Arthropoda</taxon>
        <taxon>Hexapoda</taxon>
        <taxon>Insecta</taxon>
        <taxon>Pterygota</taxon>
        <taxon>Neoptera</taxon>
        <taxon>Polyneoptera</taxon>
        <taxon>Dictyoptera</taxon>
        <taxon>Blattodea</taxon>
        <taxon>Blaberoidea</taxon>
        <taxon>Blaberidae</taxon>
        <taxon>Diplopterinae</taxon>
        <taxon>Diploptera</taxon>
    </lineage>
</organism>
<accession>A0AAD8ALA7</accession>
<gene>
    <name evidence="2" type="ORF">L9F63_000623</name>
</gene>
<feature type="compositionally biased region" description="Polar residues" evidence="1">
    <location>
        <begin position="28"/>
        <end position="46"/>
    </location>
</feature>
<dbReference type="EMBL" id="JASPKZ010000031">
    <property type="protein sequence ID" value="KAJ9601203.1"/>
    <property type="molecule type" value="Genomic_DNA"/>
</dbReference>